<evidence type="ECO:0000313" key="4">
    <source>
        <dbReference type="EMBL" id="KAG0690859.1"/>
    </source>
</evidence>
<proteinExistence type="predicted"/>
<dbReference type="EMBL" id="PUHW01000015">
    <property type="protein sequence ID" value="KAG0690859.1"/>
    <property type="molecule type" value="Genomic_DNA"/>
</dbReference>
<dbReference type="SMART" id="SM00360">
    <property type="entry name" value="RRM"/>
    <property type="match status" value="1"/>
</dbReference>
<evidence type="ECO:0000259" key="3">
    <source>
        <dbReference type="PROSITE" id="PS50102"/>
    </source>
</evidence>
<gene>
    <name evidence="4" type="ORF">C6P40_000943</name>
</gene>
<dbReference type="InterPro" id="IPR000504">
    <property type="entry name" value="RRM_dom"/>
</dbReference>
<accession>A0A9P7BI24</accession>
<comment type="caution">
    <text evidence="4">The sequence shown here is derived from an EMBL/GenBank/DDBJ whole genome shotgun (WGS) entry which is preliminary data.</text>
</comment>
<feature type="domain" description="RRM" evidence="3">
    <location>
        <begin position="8"/>
        <end position="85"/>
    </location>
</feature>
<evidence type="ECO:0000313" key="5">
    <source>
        <dbReference type="Proteomes" id="UP000697127"/>
    </source>
</evidence>
<reference evidence="4" key="1">
    <citation type="submission" date="2020-11" db="EMBL/GenBank/DDBJ databases">
        <title>Kefir isolates.</title>
        <authorList>
            <person name="Marcisauskas S."/>
            <person name="Kim Y."/>
            <person name="Blasche S."/>
        </authorList>
    </citation>
    <scope>NUCLEOTIDE SEQUENCE</scope>
    <source>
        <strain evidence="4">Olga-1</strain>
    </source>
</reference>
<dbReference type="OrthoDB" id="275748at2759"/>
<evidence type="ECO:0000256" key="2">
    <source>
        <dbReference type="PROSITE-ProRule" id="PRU00176"/>
    </source>
</evidence>
<dbReference type="InterPro" id="IPR012677">
    <property type="entry name" value="Nucleotide-bd_a/b_plait_sf"/>
</dbReference>
<protein>
    <recommendedName>
        <fullName evidence="3">RRM domain-containing protein</fullName>
    </recommendedName>
</protein>
<dbReference type="SUPFAM" id="SSF54928">
    <property type="entry name" value="RNA-binding domain, RBD"/>
    <property type="match status" value="1"/>
</dbReference>
<keyword evidence="1 2" id="KW-0694">RNA-binding</keyword>
<evidence type="ECO:0000256" key="1">
    <source>
        <dbReference type="ARBA" id="ARBA00022884"/>
    </source>
</evidence>
<dbReference type="Pfam" id="PF00076">
    <property type="entry name" value="RRM_1"/>
    <property type="match status" value="1"/>
</dbReference>
<organism evidence="4 5">
    <name type="scientific">Pichia californica</name>
    <dbReference type="NCBI Taxonomy" id="460514"/>
    <lineage>
        <taxon>Eukaryota</taxon>
        <taxon>Fungi</taxon>
        <taxon>Dikarya</taxon>
        <taxon>Ascomycota</taxon>
        <taxon>Saccharomycotina</taxon>
        <taxon>Pichiomycetes</taxon>
        <taxon>Pichiales</taxon>
        <taxon>Pichiaceae</taxon>
        <taxon>Pichia</taxon>
    </lineage>
</organism>
<keyword evidence="5" id="KW-1185">Reference proteome</keyword>
<dbReference type="GO" id="GO:0003723">
    <property type="term" value="F:RNA binding"/>
    <property type="evidence" value="ECO:0007669"/>
    <property type="project" value="UniProtKB-UniRule"/>
</dbReference>
<name>A0A9P7BI24_9ASCO</name>
<dbReference type="InterPro" id="IPR035979">
    <property type="entry name" value="RBD_domain_sf"/>
</dbReference>
<sequence>MSQSYQFPILQLKNLPFTSNPAELYDLLGQFGNVHEIRVGSNSNVETRGQAFVTYTTFKAATLAAEKLSGFNYHGRYLVVKMYTPDAHLVNEISKQITTNIKT</sequence>
<dbReference type="Gene3D" id="3.30.70.330">
    <property type="match status" value="1"/>
</dbReference>
<dbReference type="PANTHER" id="PTHR10352">
    <property type="entry name" value="EUKARYOTIC TRANSLATION INITIATION FACTOR 3 SUBUNIT G"/>
    <property type="match status" value="1"/>
</dbReference>
<dbReference type="PROSITE" id="PS50102">
    <property type="entry name" value="RRM"/>
    <property type="match status" value="1"/>
</dbReference>
<dbReference type="Proteomes" id="UP000697127">
    <property type="component" value="Unassembled WGS sequence"/>
</dbReference>
<dbReference type="AlphaFoldDB" id="A0A9P7BI24"/>